<proteinExistence type="predicted"/>
<dbReference type="InterPro" id="IPR032816">
    <property type="entry name" value="VTT_dom"/>
</dbReference>
<evidence type="ECO:0000256" key="1">
    <source>
        <dbReference type="ARBA" id="ARBA00004651"/>
    </source>
</evidence>
<dbReference type="PANTHER" id="PTHR42709:SF6">
    <property type="entry name" value="UNDECAPRENYL PHOSPHATE TRANSPORTER A"/>
    <property type="match status" value="1"/>
</dbReference>
<feature type="domain" description="VTT" evidence="7">
    <location>
        <begin position="40"/>
        <end position="155"/>
    </location>
</feature>
<dbReference type="InterPro" id="IPR051311">
    <property type="entry name" value="DedA_domain"/>
</dbReference>
<feature type="transmembrane region" description="Helical" evidence="6">
    <location>
        <begin position="49"/>
        <end position="70"/>
    </location>
</feature>
<keyword evidence="2" id="KW-1003">Cell membrane</keyword>
<evidence type="ECO:0000313" key="8">
    <source>
        <dbReference type="EMBL" id="KKT00596.1"/>
    </source>
</evidence>
<dbReference type="PANTHER" id="PTHR42709">
    <property type="entry name" value="ALKALINE PHOSPHATASE LIKE PROTEIN"/>
    <property type="match status" value="1"/>
</dbReference>
<evidence type="ECO:0000256" key="2">
    <source>
        <dbReference type="ARBA" id="ARBA00022475"/>
    </source>
</evidence>
<evidence type="ECO:0000256" key="6">
    <source>
        <dbReference type="SAM" id="Phobius"/>
    </source>
</evidence>
<feature type="transmembrane region" description="Helical" evidence="6">
    <location>
        <begin position="105"/>
        <end position="125"/>
    </location>
</feature>
<feature type="transmembrane region" description="Helical" evidence="6">
    <location>
        <begin position="140"/>
        <end position="164"/>
    </location>
</feature>
<gene>
    <name evidence="8" type="ORF">UV76_C0008G0007</name>
</gene>
<keyword evidence="5 6" id="KW-0472">Membrane</keyword>
<evidence type="ECO:0000256" key="3">
    <source>
        <dbReference type="ARBA" id="ARBA00022692"/>
    </source>
</evidence>
<evidence type="ECO:0000313" key="9">
    <source>
        <dbReference type="Proteomes" id="UP000034646"/>
    </source>
</evidence>
<sequence length="209" mass="23292">MTPSIEWISAFIASYPLLQYLIVFLGAAFGGEVALISLSFLAAHGIFPLLPFLWVSFLGTTSGDILWFFLGKSRLAGRVIGHRYAAPTLSVIMEAIRRVSRGNRLLAFIFAKFLVGTRAIVIIYVSKTNISFKNFFPPDLVAILIWLTTLISIGYLSGLGFTYVSGILKSIYAGIGFVILILIVVVMAQIWLKKFFEKEEEEVIEEEKL</sequence>
<protein>
    <recommendedName>
        <fullName evidence="7">VTT domain-containing protein</fullName>
    </recommendedName>
</protein>
<dbReference type="EMBL" id="LCFS01000008">
    <property type="protein sequence ID" value="KKT00596.1"/>
    <property type="molecule type" value="Genomic_DNA"/>
</dbReference>
<evidence type="ECO:0000256" key="5">
    <source>
        <dbReference type="ARBA" id="ARBA00023136"/>
    </source>
</evidence>
<dbReference type="Proteomes" id="UP000034646">
    <property type="component" value="Unassembled WGS sequence"/>
</dbReference>
<comment type="caution">
    <text evidence="8">The sequence shown here is derived from an EMBL/GenBank/DDBJ whole genome shotgun (WGS) entry which is preliminary data.</text>
</comment>
<comment type="subcellular location">
    <subcellularLocation>
        <location evidence="1">Cell membrane</location>
        <topology evidence="1">Multi-pass membrane protein</topology>
    </subcellularLocation>
</comment>
<dbReference type="AlphaFoldDB" id="A0A0G1DRT8"/>
<evidence type="ECO:0000259" key="7">
    <source>
        <dbReference type="Pfam" id="PF09335"/>
    </source>
</evidence>
<dbReference type="GO" id="GO:0005886">
    <property type="term" value="C:plasma membrane"/>
    <property type="evidence" value="ECO:0007669"/>
    <property type="project" value="UniProtKB-SubCell"/>
</dbReference>
<keyword evidence="3 6" id="KW-0812">Transmembrane</keyword>
<feature type="transmembrane region" description="Helical" evidence="6">
    <location>
        <begin position="171"/>
        <end position="192"/>
    </location>
</feature>
<organism evidence="8 9">
    <name type="scientific">Candidatus Nomurabacteria bacterium GW2011_GWA2_43_15</name>
    <dbReference type="NCBI Taxonomy" id="1618738"/>
    <lineage>
        <taxon>Bacteria</taxon>
        <taxon>Candidatus Nomuraibacteriota</taxon>
    </lineage>
</organism>
<dbReference type="STRING" id="1618738.UV76_C0008G0007"/>
<reference evidence="8 9" key="1">
    <citation type="journal article" date="2015" name="Nature">
        <title>rRNA introns, odd ribosomes, and small enigmatic genomes across a large radiation of phyla.</title>
        <authorList>
            <person name="Brown C.T."/>
            <person name="Hug L.A."/>
            <person name="Thomas B.C."/>
            <person name="Sharon I."/>
            <person name="Castelle C.J."/>
            <person name="Singh A."/>
            <person name="Wilkins M.J."/>
            <person name="Williams K.H."/>
            <person name="Banfield J.F."/>
        </authorList>
    </citation>
    <scope>NUCLEOTIDE SEQUENCE [LARGE SCALE GENOMIC DNA]</scope>
</reference>
<evidence type="ECO:0000256" key="4">
    <source>
        <dbReference type="ARBA" id="ARBA00022989"/>
    </source>
</evidence>
<accession>A0A0G1DRT8</accession>
<dbReference type="Pfam" id="PF09335">
    <property type="entry name" value="VTT_dom"/>
    <property type="match status" value="1"/>
</dbReference>
<keyword evidence="4 6" id="KW-1133">Transmembrane helix</keyword>
<name>A0A0G1DRT8_9BACT</name>